<reference evidence="1" key="1">
    <citation type="submission" date="2022-08" db="EMBL/GenBank/DDBJ databases">
        <title>Genome Sequence of Fusarium decemcellulare.</title>
        <authorList>
            <person name="Buettner E."/>
        </authorList>
    </citation>
    <scope>NUCLEOTIDE SEQUENCE</scope>
    <source>
        <strain evidence="1">Babe19</strain>
    </source>
</reference>
<comment type="caution">
    <text evidence="1">The sequence shown here is derived from an EMBL/GenBank/DDBJ whole genome shotgun (WGS) entry which is preliminary data.</text>
</comment>
<accession>A0ACC1S3I6</accession>
<dbReference type="Proteomes" id="UP001148629">
    <property type="component" value="Unassembled WGS sequence"/>
</dbReference>
<protein>
    <submittedName>
        <fullName evidence="1">Uncharacterized protein</fullName>
    </submittedName>
</protein>
<gene>
    <name evidence="1" type="ORF">NM208_g8926</name>
</gene>
<proteinExistence type="predicted"/>
<keyword evidence="2" id="KW-1185">Reference proteome</keyword>
<name>A0ACC1S3I6_9HYPO</name>
<organism evidence="1 2">
    <name type="scientific">Fusarium decemcellulare</name>
    <dbReference type="NCBI Taxonomy" id="57161"/>
    <lineage>
        <taxon>Eukaryota</taxon>
        <taxon>Fungi</taxon>
        <taxon>Dikarya</taxon>
        <taxon>Ascomycota</taxon>
        <taxon>Pezizomycotina</taxon>
        <taxon>Sordariomycetes</taxon>
        <taxon>Hypocreomycetidae</taxon>
        <taxon>Hypocreales</taxon>
        <taxon>Nectriaceae</taxon>
        <taxon>Fusarium</taxon>
        <taxon>Fusarium decemcellulare species complex</taxon>
    </lineage>
</organism>
<sequence length="408" mass="45100">MIPARPLMRSTIPRAARSVRAPRQQIRLQSTSTGNASAGSSSHLAAGVAGGVLGSAIFYGVYSFTPAGQTASKLNKVAKEAEKQYQVAAKKLQQKTPDAEQAVNYIKEFAYSYVGWIPGGRAYVDAAFNDWEKVRENNKDEADKLVNDAYKQFQDLSKSGLSLDTAYKAYDVLADLTKKIANLAGDAISDIIDNHPQVKEKLGGNVDQLKELGDQYGPEAKKQVDETWKQVKDIFASGFSASSIDKARKLIEEKVEQIKKLGDEAWKKGLEQAKPYLDKNPKVKELLEKNADALKQGNAKEVFDKAKSAVDSGDLGDLEKYVKDATEKVKSKGSELTDGWVDLDKYIKQIPKGEDVLQKLQQLGEVAEKHKDEGEKLFQETVEELRQVLEKKSEKAQEIADKAKKEAK</sequence>
<dbReference type="EMBL" id="JANRMS010001074">
    <property type="protein sequence ID" value="KAJ3531333.1"/>
    <property type="molecule type" value="Genomic_DNA"/>
</dbReference>
<evidence type="ECO:0000313" key="1">
    <source>
        <dbReference type="EMBL" id="KAJ3531333.1"/>
    </source>
</evidence>
<evidence type="ECO:0000313" key="2">
    <source>
        <dbReference type="Proteomes" id="UP001148629"/>
    </source>
</evidence>